<evidence type="ECO:0008006" key="4">
    <source>
        <dbReference type="Google" id="ProtNLM"/>
    </source>
</evidence>
<comment type="caution">
    <text evidence="2">The sequence shown here is derived from an EMBL/GenBank/DDBJ whole genome shotgun (WGS) entry which is preliminary data.</text>
</comment>
<proteinExistence type="predicted"/>
<dbReference type="EMBL" id="BAABFL010000130">
    <property type="protein sequence ID" value="GAA4649333.1"/>
    <property type="molecule type" value="Genomic_DNA"/>
</dbReference>
<keyword evidence="3" id="KW-1185">Reference proteome</keyword>
<name>A0ABP8UZI6_9GAMM</name>
<evidence type="ECO:0000256" key="1">
    <source>
        <dbReference type="SAM" id="MobiDB-lite"/>
    </source>
</evidence>
<evidence type="ECO:0000313" key="2">
    <source>
        <dbReference type="EMBL" id="GAA4649333.1"/>
    </source>
</evidence>
<organism evidence="2 3">
    <name type="scientific">Kistimonas scapharcae</name>
    <dbReference type="NCBI Taxonomy" id="1036133"/>
    <lineage>
        <taxon>Bacteria</taxon>
        <taxon>Pseudomonadati</taxon>
        <taxon>Pseudomonadota</taxon>
        <taxon>Gammaproteobacteria</taxon>
        <taxon>Oceanospirillales</taxon>
        <taxon>Endozoicomonadaceae</taxon>
        <taxon>Kistimonas</taxon>
    </lineage>
</organism>
<gene>
    <name evidence="2" type="ORF">GCM10023116_16070</name>
</gene>
<evidence type="ECO:0000313" key="3">
    <source>
        <dbReference type="Proteomes" id="UP001500604"/>
    </source>
</evidence>
<feature type="region of interest" description="Disordered" evidence="1">
    <location>
        <begin position="109"/>
        <end position="144"/>
    </location>
</feature>
<accession>A0ABP8UZI6</accession>
<sequence>MPVYKSTATKNFTKIENEVLRDATLSMEARAIHALLLSLPTNWKIRKSWIEKETCWSRDRVTRAMGVLQKAGLLRKDPSRSEDGTRLAGVDWTVYANPQMAELVDLAERRKSSGTENQDAEPTTATKTEVEKERVTTTTKGQPNELPKVARVEEIWSSFNLFMASLLSTIDEMIDDGFIPYSVPAPRTCWVKQKAQKLYGLYGEMCDVGDCAAIVLTDWKRTCNRLKAA</sequence>
<dbReference type="Proteomes" id="UP001500604">
    <property type="component" value="Unassembled WGS sequence"/>
</dbReference>
<reference evidence="3" key="1">
    <citation type="journal article" date="2019" name="Int. J. Syst. Evol. Microbiol.">
        <title>The Global Catalogue of Microorganisms (GCM) 10K type strain sequencing project: providing services to taxonomists for standard genome sequencing and annotation.</title>
        <authorList>
            <consortium name="The Broad Institute Genomics Platform"/>
            <consortium name="The Broad Institute Genome Sequencing Center for Infectious Disease"/>
            <person name="Wu L."/>
            <person name="Ma J."/>
        </authorList>
    </citation>
    <scope>NUCLEOTIDE SEQUENCE [LARGE SCALE GENOMIC DNA]</scope>
    <source>
        <strain evidence="3">JCM 17805</strain>
    </source>
</reference>
<dbReference type="RefSeq" id="WP_345195139.1">
    <property type="nucleotide sequence ID" value="NZ_BAABFL010000130.1"/>
</dbReference>
<protein>
    <recommendedName>
        <fullName evidence="4">Bacteriophage lambda Replication protein O N-terminal domain-containing protein</fullName>
    </recommendedName>
</protein>